<comment type="pathway">
    <text evidence="5">Amino-acid biosynthesis; L-methionine biosynthesis via de novo pathway; O-acetyl-L-homoserine from L-homoserine: step 1/1.</text>
</comment>
<keyword evidence="4 5" id="KW-0012">Acyltransferase</keyword>
<dbReference type="Gene3D" id="3.40.50.880">
    <property type="match status" value="1"/>
</dbReference>
<feature type="binding site" evidence="5">
    <location>
        <position position="162"/>
    </location>
    <ligand>
        <name>substrate</name>
    </ligand>
</feature>
<evidence type="ECO:0000256" key="5">
    <source>
        <dbReference type="HAMAP-Rule" id="MF_00295"/>
    </source>
</evidence>
<dbReference type="PANTHER" id="PTHR20919">
    <property type="entry name" value="HOMOSERINE O-SUCCINYLTRANSFERASE"/>
    <property type="match status" value="1"/>
</dbReference>
<comment type="caution">
    <text evidence="5">Lacks conserved residue(s) required for the propagation of feature annotation.</text>
</comment>
<keyword evidence="1 5" id="KW-0963">Cytoplasm</keyword>
<feature type="binding site" evidence="5">
    <location>
        <position position="245"/>
    </location>
    <ligand>
        <name>substrate</name>
    </ligand>
</feature>
<dbReference type="RefSeq" id="WP_224325331.1">
    <property type="nucleotide sequence ID" value="NZ_JACGBB010000007.1"/>
</dbReference>
<comment type="function">
    <text evidence="5">Transfers an acetyl group from acetyl-CoA to L-homoserine, forming acetyl-L-homoserine.</text>
</comment>
<comment type="catalytic activity">
    <reaction evidence="5">
        <text>L-homoserine + acetyl-CoA = O-acetyl-L-homoserine + CoA</text>
        <dbReference type="Rhea" id="RHEA:13701"/>
        <dbReference type="ChEBI" id="CHEBI:57287"/>
        <dbReference type="ChEBI" id="CHEBI:57288"/>
        <dbReference type="ChEBI" id="CHEBI:57476"/>
        <dbReference type="ChEBI" id="CHEBI:57716"/>
        <dbReference type="EC" id="2.3.1.31"/>
    </reaction>
</comment>
<dbReference type="HAMAP" id="MF_00295">
    <property type="entry name" value="MetA_acyltransf"/>
    <property type="match status" value="1"/>
</dbReference>
<dbReference type="Proteomes" id="UP000786183">
    <property type="component" value="Unassembled WGS sequence"/>
</dbReference>
<keyword evidence="3 5" id="KW-0808">Transferase</keyword>
<evidence type="ECO:0000256" key="1">
    <source>
        <dbReference type="ARBA" id="ARBA00022490"/>
    </source>
</evidence>
<dbReference type="NCBIfam" id="TIGR01001">
    <property type="entry name" value="metA"/>
    <property type="match status" value="1"/>
</dbReference>
<dbReference type="InterPro" id="IPR033752">
    <property type="entry name" value="MetA_family"/>
</dbReference>
<dbReference type="CDD" id="cd03131">
    <property type="entry name" value="GATase1_HTS"/>
    <property type="match status" value="1"/>
</dbReference>
<gene>
    <name evidence="6" type="primary">metA</name>
    <name evidence="5" type="synonym">metAA</name>
    <name evidence="6" type="ORF">AVCANL283_04545</name>
</gene>
<sequence>MPLVIPKEIPAFKILKQSVFVMDTKRAFTQDIRTLEILIINLMPTKIQTENQLLSLLANSALQINLSFLSTQSYVGKNTPISHIEKFYQGLDDFKNKRFDGAIVTGAPVEQMEFEDVKYWEELKEIFTYLKNNVTSTIYICWGAMAALYHFYNIKKHNLTEKCFGVFTHKIHNKDLILSNTDEIIKMPHSRYSYVDETELNACKELKILLKSDEAGVALLRDKKDIFILGHLEYDKDTLDLEYKRDLANNTKTQKAKNYYDENNEILFTWRSSANTIFSNWLNYDVYQSTPFVL</sequence>
<feature type="active site" description="Proton acceptor" evidence="5">
    <location>
        <position position="231"/>
    </location>
</feature>
<keyword evidence="2 5" id="KW-0028">Amino-acid biosynthesis</keyword>
<dbReference type="EC" id="2.3.1.31" evidence="5"/>
<evidence type="ECO:0000313" key="7">
    <source>
        <dbReference type="Proteomes" id="UP000786183"/>
    </source>
</evidence>
<dbReference type="GO" id="GO:0008899">
    <property type="term" value="F:homoserine O-succinyltransferase activity"/>
    <property type="evidence" value="ECO:0007669"/>
    <property type="project" value="UniProtKB-EC"/>
</dbReference>
<dbReference type="EMBL" id="JACGBB010000007">
    <property type="protein sequence ID" value="MBZ7987378.1"/>
    <property type="molecule type" value="Genomic_DNA"/>
</dbReference>
<feature type="active site" description="Acyl-thioester intermediate" evidence="5">
    <location>
        <position position="141"/>
    </location>
</feature>
<name>A0ABS7WRJ9_9BACT</name>
<feature type="active site" evidence="5">
    <location>
        <position position="233"/>
    </location>
</feature>
<keyword evidence="5" id="KW-0486">Methionine biosynthesis</keyword>
<dbReference type="PANTHER" id="PTHR20919:SF0">
    <property type="entry name" value="HOMOSERINE O-SUCCINYLTRANSFERASE"/>
    <property type="match status" value="1"/>
</dbReference>
<dbReference type="Pfam" id="PF04204">
    <property type="entry name" value="HTS"/>
    <property type="match status" value="1"/>
</dbReference>
<keyword evidence="7" id="KW-1185">Reference proteome</keyword>
<evidence type="ECO:0000256" key="2">
    <source>
        <dbReference type="ARBA" id="ARBA00022605"/>
    </source>
</evidence>
<proteinExistence type="inferred from homology"/>
<accession>A0ABS7WRJ9</accession>
<dbReference type="SUPFAM" id="SSF52317">
    <property type="entry name" value="Class I glutamine amidotransferase-like"/>
    <property type="match status" value="1"/>
</dbReference>
<dbReference type="PIRSF" id="PIRSF000450">
    <property type="entry name" value="H_ser_succinyltr"/>
    <property type="match status" value="1"/>
</dbReference>
<evidence type="ECO:0000256" key="4">
    <source>
        <dbReference type="ARBA" id="ARBA00023315"/>
    </source>
</evidence>
<evidence type="ECO:0000256" key="3">
    <source>
        <dbReference type="ARBA" id="ARBA00022679"/>
    </source>
</evidence>
<comment type="subcellular location">
    <subcellularLocation>
        <location evidence="5">Cytoplasm</location>
    </subcellularLocation>
</comment>
<organism evidence="6 7">
    <name type="scientific">Campylobacter canadensis</name>
    <dbReference type="NCBI Taxonomy" id="449520"/>
    <lineage>
        <taxon>Bacteria</taxon>
        <taxon>Pseudomonadati</taxon>
        <taxon>Campylobacterota</taxon>
        <taxon>Epsilonproteobacteria</taxon>
        <taxon>Campylobacterales</taxon>
        <taxon>Campylobacteraceae</taxon>
        <taxon>Campylobacter</taxon>
    </lineage>
</organism>
<protein>
    <recommendedName>
        <fullName evidence="5">Homoserine O-acetyltransferase</fullName>
        <shortName evidence="5">HAT</shortName>
        <ecNumber evidence="5">2.3.1.31</ecNumber>
    </recommendedName>
    <alternativeName>
        <fullName evidence="5">Homoserine transacetylase</fullName>
        <shortName evidence="5">HTA</shortName>
    </alternativeName>
</protein>
<feature type="site" description="Important for substrate specificity" evidence="5">
    <location>
        <position position="190"/>
    </location>
</feature>
<comment type="caution">
    <text evidence="6">The sequence shown here is derived from an EMBL/GenBank/DDBJ whole genome shotgun (WGS) entry which is preliminary data.</text>
</comment>
<feature type="site" description="Important for acyl-CoA specificity" evidence="5">
    <location>
        <position position="110"/>
    </location>
</feature>
<dbReference type="InterPro" id="IPR005697">
    <property type="entry name" value="HST_MetA"/>
</dbReference>
<feature type="binding site" evidence="5">
    <location>
        <position position="190"/>
    </location>
    <ligand>
        <name>substrate</name>
    </ligand>
</feature>
<evidence type="ECO:0000313" key="6">
    <source>
        <dbReference type="EMBL" id="MBZ7987378.1"/>
    </source>
</evidence>
<dbReference type="InterPro" id="IPR029062">
    <property type="entry name" value="Class_I_gatase-like"/>
</dbReference>
<comment type="similarity">
    <text evidence="5">Belongs to the MetA family.</text>
</comment>
<reference evidence="6 7" key="1">
    <citation type="submission" date="2020-07" db="EMBL/GenBank/DDBJ databases">
        <title>Transfer of Campylobacter canadensis to the novel genus Avispirillum gen. nov., that also includes two novel species recovered from migratory waterfowl: Avispirillum anseris sp. nov. and Avispirillum brantae sp. nov.</title>
        <authorList>
            <person name="Miller W.G."/>
            <person name="Chapman M.H."/>
            <person name="Yee E."/>
            <person name="Inglis G.D."/>
        </authorList>
    </citation>
    <scope>NUCLEOTIDE SEQUENCE [LARGE SCALE GENOMIC DNA]</scope>
    <source>
        <strain evidence="6 7">L283</strain>
    </source>
</reference>